<name>A0A6J4L0H2_9ACTN</name>
<evidence type="ECO:0000313" key="1">
    <source>
        <dbReference type="EMBL" id="CAA9318175.1"/>
    </source>
</evidence>
<dbReference type="EMBL" id="CADCUB010000052">
    <property type="protein sequence ID" value="CAA9318175.1"/>
    <property type="molecule type" value="Genomic_DNA"/>
</dbReference>
<reference evidence="1" key="1">
    <citation type="submission" date="2020-02" db="EMBL/GenBank/DDBJ databases">
        <authorList>
            <person name="Meier V. D."/>
        </authorList>
    </citation>
    <scope>NUCLEOTIDE SEQUENCE</scope>
    <source>
        <strain evidence="1">AVDCRST_MAG07</strain>
    </source>
</reference>
<organism evidence="1">
    <name type="scientific">uncultured Frankineae bacterium</name>
    <dbReference type="NCBI Taxonomy" id="437475"/>
    <lineage>
        <taxon>Bacteria</taxon>
        <taxon>Bacillati</taxon>
        <taxon>Actinomycetota</taxon>
        <taxon>Actinomycetes</taxon>
        <taxon>Frankiales</taxon>
        <taxon>environmental samples</taxon>
    </lineage>
</organism>
<accession>A0A6J4L0H2</accession>
<sequence>MFRDSRGVVHTVCSADPMEDLPPGAVRALQAALLQPGVPDLGSVLERCDAVRELVERWQDAFFAALPDEVDVEEEARWAAEAGISLAEVETQYEDDEDDDDAPVLLDDDEDDEELDGLVALAGPDEHDPRHLLPEDLVAVLERELLLLPLRVRLEALVAAADLVSTWSDLVADQEKLLGHLVLAHGEPQAALGHELLVERHATLHDAHGPGHASGPT</sequence>
<protein>
    <submittedName>
        <fullName evidence="1">Uncharacterized protein</fullName>
    </submittedName>
</protein>
<proteinExistence type="predicted"/>
<dbReference type="AlphaFoldDB" id="A0A6J4L0H2"/>
<gene>
    <name evidence="1" type="ORF">AVDCRST_MAG07-1614</name>
</gene>